<dbReference type="Gene3D" id="2.10.230.10">
    <property type="entry name" value="Heat shock protein DnaJ, cysteine-rich domain"/>
    <property type="match status" value="1"/>
</dbReference>
<reference evidence="9" key="1">
    <citation type="journal article" date="2012" name="Science">
        <title>Fermentation, hydrogen, and sulfur metabolism in multiple uncultivated bacterial phyla.</title>
        <authorList>
            <person name="Wrighton K.C."/>
            <person name="Thomas B.C."/>
            <person name="Sharon I."/>
            <person name="Miller C.S."/>
            <person name="Castelle C.J."/>
            <person name="VerBerkmoes N.C."/>
            <person name="Wilkins M.J."/>
            <person name="Hettich R.L."/>
            <person name="Lipton M.S."/>
            <person name="Williams K.H."/>
            <person name="Long P.E."/>
            <person name="Banfield J.F."/>
        </authorList>
    </citation>
    <scope>NUCLEOTIDE SEQUENCE [LARGE SCALE GENOMIC DNA]</scope>
</reference>
<keyword evidence="1 6" id="KW-0479">Metal-binding</keyword>
<accession>K2AYB1</accession>
<dbReference type="Pfam" id="PF00684">
    <property type="entry name" value="DnaJ_CXXCXGXG"/>
    <property type="match status" value="1"/>
</dbReference>
<keyword evidence="3 6" id="KW-0863">Zinc-finger</keyword>
<dbReference type="SMART" id="SM00271">
    <property type="entry name" value="DnaJ"/>
    <property type="match status" value="1"/>
</dbReference>
<dbReference type="PROSITE" id="PS50076">
    <property type="entry name" value="DNAJ_2"/>
    <property type="match status" value="1"/>
</dbReference>
<dbReference type="Gene3D" id="1.10.287.110">
    <property type="entry name" value="DnaJ domain"/>
    <property type="match status" value="1"/>
</dbReference>
<evidence type="ECO:0000256" key="2">
    <source>
        <dbReference type="ARBA" id="ARBA00022737"/>
    </source>
</evidence>
<dbReference type="Pfam" id="PF01556">
    <property type="entry name" value="DnaJ_C"/>
    <property type="match status" value="1"/>
</dbReference>
<feature type="domain" description="CR-type" evidence="8">
    <location>
        <begin position="133"/>
        <end position="215"/>
    </location>
</feature>
<dbReference type="GO" id="GO:0031072">
    <property type="term" value="F:heat shock protein binding"/>
    <property type="evidence" value="ECO:0007669"/>
    <property type="project" value="InterPro"/>
</dbReference>
<evidence type="ECO:0000256" key="4">
    <source>
        <dbReference type="ARBA" id="ARBA00022833"/>
    </source>
</evidence>
<dbReference type="CDD" id="cd06257">
    <property type="entry name" value="DnaJ"/>
    <property type="match status" value="1"/>
</dbReference>
<protein>
    <submittedName>
        <fullName evidence="9">Chaperone protein DnaJ</fullName>
    </submittedName>
</protein>
<dbReference type="PANTHER" id="PTHR43096">
    <property type="entry name" value="DNAJ HOMOLOG 1, MITOCHONDRIAL-RELATED"/>
    <property type="match status" value="1"/>
</dbReference>
<evidence type="ECO:0000256" key="3">
    <source>
        <dbReference type="ARBA" id="ARBA00022771"/>
    </source>
</evidence>
<feature type="domain" description="J" evidence="7">
    <location>
        <begin position="4"/>
        <end position="69"/>
    </location>
</feature>
<dbReference type="InterPro" id="IPR036410">
    <property type="entry name" value="HSP_DnaJ_Cys-rich_dom_sf"/>
</dbReference>
<dbReference type="SUPFAM" id="SSF46565">
    <property type="entry name" value="Chaperone J-domain"/>
    <property type="match status" value="1"/>
</dbReference>
<dbReference type="SUPFAM" id="SSF49493">
    <property type="entry name" value="HSP40/DnaJ peptide-binding domain"/>
    <property type="match status" value="1"/>
</dbReference>
<dbReference type="Pfam" id="PF00226">
    <property type="entry name" value="DnaJ"/>
    <property type="match status" value="1"/>
</dbReference>
<evidence type="ECO:0000256" key="1">
    <source>
        <dbReference type="ARBA" id="ARBA00022723"/>
    </source>
</evidence>
<evidence type="ECO:0000259" key="8">
    <source>
        <dbReference type="PROSITE" id="PS51188"/>
    </source>
</evidence>
<dbReference type="InterPro" id="IPR008971">
    <property type="entry name" value="HSP40/DnaJ_pept-bd"/>
</dbReference>
<dbReference type="InterPro" id="IPR001305">
    <property type="entry name" value="HSP_DnaJ_Cys-rich_dom"/>
</dbReference>
<dbReference type="CDD" id="cd10719">
    <property type="entry name" value="DnaJ_zf"/>
    <property type="match status" value="1"/>
</dbReference>
<proteinExistence type="predicted"/>
<dbReference type="PRINTS" id="PR00625">
    <property type="entry name" value="JDOMAIN"/>
</dbReference>
<dbReference type="InterPro" id="IPR001623">
    <property type="entry name" value="DnaJ_domain"/>
</dbReference>
<dbReference type="InterPro" id="IPR002939">
    <property type="entry name" value="DnaJ_C"/>
</dbReference>
<gene>
    <name evidence="9" type="ORF">ACD_49C00020G0002</name>
</gene>
<dbReference type="SUPFAM" id="SSF57938">
    <property type="entry name" value="DnaJ/Hsp40 cysteine-rich domain"/>
    <property type="match status" value="1"/>
</dbReference>
<keyword evidence="5" id="KW-0143">Chaperone</keyword>
<dbReference type="InterPro" id="IPR036869">
    <property type="entry name" value="J_dom_sf"/>
</dbReference>
<evidence type="ECO:0000313" key="9">
    <source>
        <dbReference type="EMBL" id="EKD66712.1"/>
    </source>
</evidence>
<feature type="zinc finger region" description="CR-type" evidence="6">
    <location>
        <begin position="133"/>
        <end position="215"/>
    </location>
</feature>
<dbReference type="GO" id="GO:0051082">
    <property type="term" value="F:unfolded protein binding"/>
    <property type="evidence" value="ECO:0007669"/>
    <property type="project" value="InterPro"/>
</dbReference>
<organism evidence="9">
    <name type="scientific">uncultured bacterium</name>
    <name type="common">gcode 4</name>
    <dbReference type="NCBI Taxonomy" id="1234023"/>
    <lineage>
        <taxon>Bacteria</taxon>
        <taxon>environmental samples</taxon>
    </lineage>
</organism>
<name>K2AYB1_9BACT</name>
<dbReference type="GO" id="GO:0008270">
    <property type="term" value="F:zinc ion binding"/>
    <property type="evidence" value="ECO:0007669"/>
    <property type="project" value="UniProtKB-KW"/>
</dbReference>
<dbReference type="Gene3D" id="2.60.260.20">
    <property type="entry name" value="Urease metallochaperone UreE, N-terminal domain"/>
    <property type="match status" value="2"/>
</dbReference>
<evidence type="ECO:0000256" key="6">
    <source>
        <dbReference type="PROSITE-ProRule" id="PRU00546"/>
    </source>
</evidence>
<sequence length="368" mass="44178">MAENYYDILGVSKDATWEEIKKAYRKKAMDSHPDRHGWDKEKEAQFKKINEAYGVLSDAWKKAHYDRFGSTEGMWGFWNGSGWFNVDFDIWDIFESFFGQGFGGNSWWRKKKSENWEDIEINVKLDFGESIFWVKKIITFDRKEICSDCTWTWAKKWTTPKTCSICHGTWQVKKRVNSFFWVIEQASVCPTCHWSWEIIEEKCGKCNWNKRIVEKIKKEIDVPAWIDNEMTLKIKWEWNKWTNGRNGDLYVIFGVPGSFEWLVRENSNLFYDLELDPVEAVLWIKKKVKLPLLWERTIEIKSGIQDGEIIKFKWDWVKDVWKDIKWDLFVEIKIKIPTSLTKKEKELYEQIASLKWIDTNKWIFGNIF</sequence>
<dbReference type="PROSITE" id="PS51188">
    <property type="entry name" value="ZF_CR"/>
    <property type="match status" value="1"/>
</dbReference>
<dbReference type="GO" id="GO:0042026">
    <property type="term" value="P:protein refolding"/>
    <property type="evidence" value="ECO:0007669"/>
    <property type="project" value="TreeGrafter"/>
</dbReference>
<keyword evidence="4 6" id="KW-0862">Zinc</keyword>
<dbReference type="GO" id="GO:0005737">
    <property type="term" value="C:cytoplasm"/>
    <property type="evidence" value="ECO:0007669"/>
    <property type="project" value="TreeGrafter"/>
</dbReference>
<dbReference type="PANTHER" id="PTHR43096:SF52">
    <property type="entry name" value="DNAJ HOMOLOG 1, MITOCHONDRIAL-RELATED"/>
    <property type="match status" value="1"/>
</dbReference>
<comment type="caution">
    <text evidence="9">The sequence shown here is derived from an EMBL/GenBank/DDBJ whole genome shotgun (WGS) entry which is preliminary data.</text>
</comment>
<evidence type="ECO:0000259" key="7">
    <source>
        <dbReference type="PROSITE" id="PS50076"/>
    </source>
</evidence>
<dbReference type="AlphaFoldDB" id="K2AYB1"/>
<evidence type="ECO:0000256" key="5">
    <source>
        <dbReference type="ARBA" id="ARBA00023186"/>
    </source>
</evidence>
<keyword evidence="2" id="KW-0677">Repeat</keyword>
<dbReference type="EMBL" id="AMFJ01021606">
    <property type="protein sequence ID" value="EKD66712.1"/>
    <property type="molecule type" value="Genomic_DNA"/>
</dbReference>